<reference evidence="2" key="1">
    <citation type="submission" date="2021-11" db="EMBL/GenBank/DDBJ databases">
        <authorList>
            <consortium name="Genoscope - CEA"/>
            <person name="William W."/>
        </authorList>
    </citation>
    <scope>NUCLEOTIDE SEQUENCE</scope>
</reference>
<dbReference type="InterPro" id="IPR044845">
    <property type="entry name" value="HPAT/SRGT1-like"/>
</dbReference>
<dbReference type="Proteomes" id="UP000789595">
    <property type="component" value="Unassembled WGS sequence"/>
</dbReference>
<sequence>MKQRRRRTSCATAKLVAAVAVALYVYVIIRLHPHTPRHYDGPQLGETGDGFDATGETDDDADAIHLVFSTDCGGYQHWQAISSWYASLAAGHRGPVTRIASGCSAEQAAKIRAEFARIDKTGRLRLHAAPSTAIGGYKYSNKPGGLVHFLQHAPVDARFVALVDPDMLMIKPLTLDVGRGTRRPRGTKLTEYVVDGVAAALSVFGDLPGHVAHGAPAGQHFGVGGAWQRAGPGARPAWAGFSKAAVCGAGAPCTRTTAKEADEKFAVGPVYIAHVDDWKNLAPAWWAAMPRVHEQYPHLLAEMYALTMSAANMTTPWSQLSSYMVSDPRTMSPTEAWAWIDDLATREGPGAVCAGATATTLPAATRDRSRVALPVFLHFCQRYELAGYFFAKRRLDHGFFGCGSEPLRFDADAIIGGLGGSPSTTAVRTAFMLCHIIPMMNSFLASYKRDACD</sequence>
<gene>
    <name evidence="2" type="ORF">PECAL_4P01730</name>
</gene>
<name>A0A8J2SM87_9STRA</name>
<evidence type="ECO:0000313" key="2">
    <source>
        <dbReference type="EMBL" id="CAH0373008.1"/>
    </source>
</evidence>
<keyword evidence="1" id="KW-0812">Transmembrane</keyword>
<proteinExistence type="predicted"/>
<comment type="caution">
    <text evidence="2">The sequence shown here is derived from an EMBL/GenBank/DDBJ whole genome shotgun (WGS) entry which is preliminary data.</text>
</comment>
<evidence type="ECO:0000256" key="1">
    <source>
        <dbReference type="SAM" id="Phobius"/>
    </source>
</evidence>
<organism evidence="2 3">
    <name type="scientific">Pelagomonas calceolata</name>
    <dbReference type="NCBI Taxonomy" id="35677"/>
    <lineage>
        <taxon>Eukaryota</taxon>
        <taxon>Sar</taxon>
        <taxon>Stramenopiles</taxon>
        <taxon>Ochrophyta</taxon>
        <taxon>Pelagophyceae</taxon>
        <taxon>Pelagomonadales</taxon>
        <taxon>Pelagomonadaceae</taxon>
        <taxon>Pelagomonas</taxon>
    </lineage>
</organism>
<keyword evidence="1" id="KW-0472">Membrane</keyword>
<keyword evidence="1" id="KW-1133">Transmembrane helix</keyword>
<dbReference type="EMBL" id="CAKKNE010000004">
    <property type="protein sequence ID" value="CAH0373008.1"/>
    <property type="molecule type" value="Genomic_DNA"/>
</dbReference>
<dbReference type="PANTHER" id="PTHR31485:SF7">
    <property type="entry name" value="PEPTIDYL SERINE ALPHA-GALACTOSYLTRANSFERASE"/>
    <property type="match status" value="1"/>
</dbReference>
<dbReference type="AlphaFoldDB" id="A0A8J2SM87"/>
<keyword evidence="3" id="KW-1185">Reference proteome</keyword>
<dbReference type="OrthoDB" id="2015991at2759"/>
<evidence type="ECO:0000313" key="3">
    <source>
        <dbReference type="Proteomes" id="UP000789595"/>
    </source>
</evidence>
<dbReference type="GO" id="GO:0016757">
    <property type="term" value="F:glycosyltransferase activity"/>
    <property type="evidence" value="ECO:0007669"/>
    <property type="project" value="InterPro"/>
</dbReference>
<dbReference type="PANTHER" id="PTHR31485">
    <property type="entry name" value="PEPTIDYL SERINE ALPHA-GALACTOSYLTRANSFERASE"/>
    <property type="match status" value="1"/>
</dbReference>
<protein>
    <submittedName>
        <fullName evidence="2">Uncharacterized protein</fullName>
    </submittedName>
</protein>
<accession>A0A8J2SM87</accession>
<feature type="transmembrane region" description="Helical" evidence="1">
    <location>
        <begin position="12"/>
        <end position="29"/>
    </location>
</feature>